<evidence type="ECO:0000313" key="1">
    <source>
        <dbReference type="EMBL" id="QLY32636.1"/>
    </source>
</evidence>
<keyword evidence="2" id="KW-1185">Reference proteome</keyword>
<dbReference type="Proteomes" id="UP000515512">
    <property type="component" value="Chromosome"/>
</dbReference>
<gene>
    <name evidence="1" type="ORF">H0264_10600</name>
</gene>
<evidence type="ECO:0000313" key="2">
    <source>
        <dbReference type="Proteomes" id="UP000515512"/>
    </source>
</evidence>
<protein>
    <submittedName>
        <fullName evidence="1">Uncharacterized protein</fullName>
    </submittedName>
</protein>
<dbReference type="RefSeq" id="WP_181583801.1">
    <property type="nucleotide sequence ID" value="NZ_CP059399.1"/>
</dbReference>
<sequence length="111" mass="12394">MTPEPSAIGWLRSDVSGDLRDWDEGRIRWLAKKLGYDLRRTVVFDHRTDRPLHRLRLLVSRLEVDAVIVPSAGHFDGGRVPADLVAAADVITVSPEQTYARYATGLLPGMD</sequence>
<name>A0A7D6VLQ7_9NOCA</name>
<dbReference type="KEGG" id="nhu:H0264_10600"/>
<organism evidence="1 2">
    <name type="scientific">Nocardia huaxiensis</name>
    <dbReference type="NCBI Taxonomy" id="2755382"/>
    <lineage>
        <taxon>Bacteria</taxon>
        <taxon>Bacillati</taxon>
        <taxon>Actinomycetota</taxon>
        <taxon>Actinomycetes</taxon>
        <taxon>Mycobacteriales</taxon>
        <taxon>Nocardiaceae</taxon>
        <taxon>Nocardia</taxon>
    </lineage>
</organism>
<dbReference type="AlphaFoldDB" id="A0A7D6VLQ7"/>
<proteinExistence type="predicted"/>
<accession>A0A7D6VLQ7</accession>
<dbReference type="EMBL" id="CP059399">
    <property type="protein sequence ID" value="QLY32636.1"/>
    <property type="molecule type" value="Genomic_DNA"/>
</dbReference>
<reference evidence="1 2" key="1">
    <citation type="submission" date="2020-07" db="EMBL/GenBank/DDBJ databases">
        <authorList>
            <person name="Zhuang K."/>
            <person name="Ran Y."/>
        </authorList>
    </citation>
    <scope>NUCLEOTIDE SEQUENCE [LARGE SCALE GENOMIC DNA]</scope>
    <source>
        <strain evidence="1 2">WCH-YHL-001</strain>
    </source>
</reference>